<dbReference type="AlphaFoldDB" id="A0AA42GW05"/>
<dbReference type="EMBL" id="JAODYY010000001">
    <property type="protein sequence ID" value="MDH0123305.1"/>
    <property type="molecule type" value="Genomic_DNA"/>
</dbReference>
<sequence length="262" mass="28135">MATYAFQQITDKQRISGGQVAFKIKGTNKYVSLGSCPTVEFAPNLTEVESYSAEFGDRRLIGSWAVGKDGTINITCESWTEILHQALFMSDKKYITQSAVASANLTLDDVAVGDIFRLEGLNPTITEITDGATGELVEDIHYTVHRTGFVEIIALPSDFGTDAIVEYTLPAITEADKLLDLGIMATSGVRGELVIIGVVADGMPGQEVEQTYWDVELRPSGAVPSINTEALNQATLTGRVFATSGKGNGKSYGQMRTIPKAA</sequence>
<protein>
    <submittedName>
        <fullName evidence="1">Uncharacterized protein</fullName>
    </submittedName>
</protein>
<accession>A0AA42GW05</accession>
<organism evidence="1 2">
    <name type="scientific">Brucella intermedia GD04153</name>
    <dbReference type="NCBI Taxonomy" id="2975438"/>
    <lineage>
        <taxon>Bacteria</taxon>
        <taxon>Pseudomonadati</taxon>
        <taxon>Pseudomonadota</taxon>
        <taxon>Alphaproteobacteria</taxon>
        <taxon>Hyphomicrobiales</taxon>
        <taxon>Brucellaceae</taxon>
        <taxon>Brucella/Ochrobactrum group</taxon>
        <taxon>Brucella</taxon>
    </lineage>
</organism>
<evidence type="ECO:0000313" key="2">
    <source>
        <dbReference type="Proteomes" id="UP001158087"/>
    </source>
</evidence>
<evidence type="ECO:0000313" key="1">
    <source>
        <dbReference type="EMBL" id="MDH0123305.1"/>
    </source>
</evidence>
<dbReference type="Proteomes" id="UP001158087">
    <property type="component" value="Unassembled WGS sequence"/>
</dbReference>
<comment type="caution">
    <text evidence="1">The sequence shown here is derived from an EMBL/GenBank/DDBJ whole genome shotgun (WGS) entry which is preliminary data.</text>
</comment>
<name>A0AA42GW05_9HYPH</name>
<gene>
    <name evidence="1" type="ORF">N7376_04815</name>
</gene>
<reference evidence="1" key="1">
    <citation type="submission" date="2022-09" db="EMBL/GenBank/DDBJ databases">
        <title>Intensive care unit water sources are persistently colonized with multi-drug resistant bacteria and are the site of extensive horizontal gene transfer of antibiotic resistance genes.</title>
        <authorList>
            <person name="Diorio-Toth L."/>
        </authorList>
    </citation>
    <scope>NUCLEOTIDE SEQUENCE</scope>
    <source>
        <strain evidence="1">GD04153</strain>
    </source>
</reference>
<proteinExistence type="predicted"/>